<accession>A0A7W3PGF6</accession>
<dbReference type="RefSeq" id="WP_182619715.1">
    <property type="nucleotide sequence ID" value="NZ_BAAATF010000014.1"/>
</dbReference>
<organism evidence="1 2">
    <name type="scientific">Promicromonospora sukumoe</name>
    <dbReference type="NCBI Taxonomy" id="88382"/>
    <lineage>
        <taxon>Bacteria</taxon>
        <taxon>Bacillati</taxon>
        <taxon>Actinomycetota</taxon>
        <taxon>Actinomycetes</taxon>
        <taxon>Micrococcales</taxon>
        <taxon>Promicromonosporaceae</taxon>
        <taxon>Promicromonospora</taxon>
    </lineage>
</organism>
<keyword evidence="2" id="KW-1185">Reference proteome</keyword>
<sequence length="63" mass="6855">MVKITAPNMLAAQGAKLTKAQLAALRAKADRRRAKHGDFGPEAIDVPVYDHQGALIGHMRYTL</sequence>
<evidence type="ECO:0000313" key="1">
    <source>
        <dbReference type="EMBL" id="MBA8810642.1"/>
    </source>
</evidence>
<dbReference type="EMBL" id="JACGWV010000002">
    <property type="protein sequence ID" value="MBA8810642.1"/>
    <property type="molecule type" value="Genomic_DNA"/>
</dbReference>
<protein>
    <submittedName>
        <fullName evidence="1">Uncharacterized protein</fullName>
    </submittedName>
</protein>
<comment type="caution">
    <text evidence="1">The sequence shown here is derived from an EMBL/GenBank/DDBJ whole genome shotgun (WGS) entry which is preliminary data.</text>
</comment>
<evidence type="ECO:0000313" key="2">
    <source>
        <dbReference type="Proteomes" id="UP000540568"/>
    </source>
</evidence>
<proteinExistence type="predicted"/>
<reference evidence="1 2" key="1">
    <citation type="submission" date="2020-07" db="EMBL/GenBank/DDBJ databases">
        <title>Sequencing the genomes of 1000 actinobacteria strains.</title>
        <authorList>
            <person name="Klenk H.-P."/>
        </authorList>
    </citation>
    <scope>NUCLEOTIDE SEQUENCE [LARGE SCALE GENOMIC DNA]</scope>
    <source>
        <strain evidence="1 2">DSM 44121</strain>
    </source>
</reference>
<dbReference type="Proteomes" id="UP000540568">
    <property type="component" value="Unassembled WGS sequence"/>
</dbReference>
<dbReference type="AlphaFoldDB" id="A0A7W3PGF6"/>
<name>A0A7W3PGF6_9MICO</name>
<gene>
    <name evidence="1" type="ORF">FHX71_004618</name>
</gene>